<dbReference type="Proteomes" id="UP000217528">
    <property type="component" value="Unassembled WGS sequence"/>
</dbReference>
<evidence type="ECO:0000313" key="1">
    <source>
        <dbReference type="EMBL" id="PAV07420.1"/>
    </source>
</evidence>
<accession>A0A2A2HDM0</accession>
<dbReference type="EMBL" id="LMVN01000018">
    <property type="protein sequence ID" value="PAV07420.1"/>
    <property type="molecule type" value="Genomic_DNA"/>
</dbReference>
<sequence>MYVECYDEQGAQAYEKILRYTLQDLKLAKAINGIKIFIEPRDAVFIGVIRLAPPSAPIYLKDMATYKMEDGILKIKIDKEDYTPDLLRELWKKEGRANVAQPDRYRIEVKEPSFNPDDFLVINPYKELKRKVYDAILRIVPEGFRISHNRSERDMVCLLCSDQIIDESWYAKFDEIIEEVRNDVKFRK</sequence>
<reference evidence="2 4" key="1">
    <citation type="submission" date="2016-04" db="EMBL/GenBank/DDBJ databases">
        <title>Genome sequence of Methanosphaera cuniculi DSM 4103.</title>
        <authorList>
            <person name="Poehlein A."/>
            <person name="Seedorf H."/>
            <person name="Daniel R."/>
        </authorList>
    </citation>
    <scope>NUCLEOTIDE SEQUENCE [LARGE SCALE GENOMIC DNA]</scope>
    <source>
        <strain evidence="2 4">DSM 4103</strain>
    </source>
</reference>
<dbReference type="AlphaFoldDB" id="A0A2A2HDM0"/>
<dbReference type="EMBL" id="LWMS01000022">
    <property type="protein sequence ID" value="PWL08234.1"/>
    <property type="molecule type" value="Genomic_DNA"/>
</dbReference>
<dbReference type="RefSeq" id="WP_095608631.1">
    <property type="nucleotide sequence ID" value="NZ_LMVN01000018.1"/>
</dbReference>
<gene>
    <name evidence="1" type="ORF">ASJ82_02715</name>
    <name evidence="2" type="ORF">MSCUN_08850</name>
</gene>
<dbReference type="Proteomes" id="UP000246004">
    <property type="component" value="Unassembled WGS sequence"/>
</dbReference>
<evidence type="ECO:0000313" key="4">
    <source>
        <dbReference type="Proteomes" id="UP000246004"/>
    </source>
</evidence>
<evidence type="ECO:0000313" key="3">
    <source>
        <dbReference type="Proteomes" id="UP000217528"/>
    </source>
</evidence>
<name>A0A2A2HDM0_9EURY</name>
<comment type="caution">
    <text evidence="1">The sequence shown here is derived from an EMBL/GenBank/DDBJ whole genome shotgun (WGS) entry which is preliminary data.</text>
</comment>
<dbReference type="NCBIfam" id="TIGR03291">
    <property type="entry name" value="methan_mark_17"/>
    <property type="match status" value="1"/>
</dbReference>
<keyword evidence="3" id="KW-1185">Reference proteome</keyword>
<dbReference type="Pfam" id="PF09886">
    <property type="entry name" value="DUF2113"/>
    <property type="match status" value="1"/>
</dbReference>
<reference evidence="1 3" key="2">
    <citation type="journal article" date="2017" name="BMC Genomics">
        <title>Genomic analysis of methanogenic archaea reveals a shift towards energy conservation.</title>
        <authorList>
            <person name="Gilmore S.P."/>
            <person name="Henske J.K."/>
            <person name="Sexton J.A."/>
            <person name="Solomon K.V."/>
            <person name="Seppala S."/>
            <person name="Yoo J.I."/>
            <person name="Huyett L.M."/>
            <person name="Pressman A."/>
            <person name="Cogan J.Z."/>
            <person name="Kivenson V."/>
            <person name="Peng X."/>
            <person name="Tan Y."/>
            <person name="Valentine D.L."/>
            <person name="O'Malley M.A."/>
        </authorList>
    </citation>
    <scope>NUCLEOTIDE SEQUENCE [LARGE SCALE GENOMIC DNA]</scope>
    <source>
        <strain evidence="1 3">1R-7</strain>
    </source>
</reference>
<dbReference type="InterPro" id="IPR016762">
    <property type="entry name" value="Methan_mark_17"/>
</dbReference>
<proteinExistence type="predicted"/>
<dbReference type="PIRSF" id="PIRSF019464">
    <property type="entry name" value="UCP019464"/>
    <property type="match status" value="1"/>
</dbReference>
<organism evidence="1 3">
    <name type="scientific">Methanosphaera cuniculi</name>
    <dbReference type="NCBI Taxonomy" id="1077256"/>
    <lineage>
        <taxon>Archaea</taxon>
        <taxon>Methanobacteriati</taxon>
        <taxon>Methanobacteriota</taxon>
        <taxon>Methanomada group</taxon>
        <taxon>Methanobacteria</taxon>
        <taxon>Methanobacteriales</taxon>
        <taxon>Methanobacteriaceae</taxon>
        <taxon>Methanosphaera</taxon>
    </lineage>
</organism>
<protein>
    <submittedName>
        <fullName evidence="1">Methanogeneis marker protein 17</fullName>
    </submittedName>
</protein>
<evidence type="ECO:0000313" key="2">
    <source>
        <dbReference type="EMBL" id="PWL08234.1"/>
    </source>
</evidence>
<dbReference type="OrthoDB" id="52971at2157"/>